<feature type="coiled-coil region" evidence="1">
    <location>
        <begin position="58"/>
        <end position="85"/>
    </location>
</feature>
<proteinExistence type="predicted"/>
<sequence length="288" mass="32101">MKRYIYPFLLTSSIILFNGCQEVVKTDTTNPTPVAGDITTTDKKNEIVTPQKETNLSKDTFENNISQQEENATQQETKIQEQIEDKNGSEYLIDLPTTTSQDKPNQEQNLSQDEPNQEQNLSQNTPKPLENNATNTSTSSPETNDTQTPQVQTPKSDENYDNCVDTIPNDIVKSINALHSSTVLSNSLVINSQNLLELSRSLVALKDADNVQIDDNYVRATLTLADNILEMANKIGEMSDRILIMADKIGDMSDRIVQTQRIQNANVALVQKNITEAQKNLNAILTTK</sequence>
<feature type="compositionally biased region" description="Polar residues" evidence="2">
    <location>
        <begin position="96"/>
        <end position="154"/>
    </location>
</feature>
<gene>
    <name evidence="3" type="ORF">MNB_SM-3-303</name>
</gene>
<keyword evidence="1" id="KW-0175">Coiled coil</keyword>
<name>A0A1W1D5E2_9ZZZZ</name>
<feature type="region of interest" description="Disordered" evidence="2">
    <location>
        <begin position="94"/>
        <end position="161"/>
    </location>
</feature>
<organism evidence="3">
    <name type="scientific">hydrothermal vent metagenome</name>
    <dbReference type="NCBI Taxonomy" id="652676"/>
    <lineage>
        <taxon>unclassified sequences</taxon>
        <taxon>metagenomes</taxon>
        <taxon>ecological metagenomes</taxon>
    </lineage>
</organism>
<protein>
    <submittedName>
        <fullName evidence="3">Uncharacterized protein</fullName>
    </submittedName>
</protein>
<dbReference type="EMBL" id="FPHP01000047">
    <property type="protein sequence ID" value="SFV75834.1"/>
    <property type="molecule type" value="Genomic_DNA"/>
</dbReference>
<dbReference type="AlphaFoldDB" id="A0A1W1D5E2"/>
<accession>A0A1W1D5E2</accession>
<evidence type="ECO:0000313" key="3">
    <source>
        <dbReference type="EMBL" id="SFV75834.1"/>
    </source>
</evidence>
<evidence type="ECO:0000256" key="1">
    <source>
        <dbReference type="SAM" id="Coils"/>
    </source>
</evidence>
<evidence type="ECO:0000256" key="2">
    <source>
        <dbReference type="SAM" id="MobiDB-lite"/>
    </source>
</evidence>
<reference evidence="3" key="1">
    <citation type="submission" date="2016-10" db="EMBL/GenBank/DDBJ databases">
        <authorList>
            <person name="de Groot N.N."/>
        </authorList>
    </citation>
    <scope>NUCLEOTIDE SEQUENCE</scope>
</reference>